<reference evidence="2 3" key="1">
    <citation type="submission" date="2015-07" db="EMBL/GenBank/DDBJ databases">
        <title>The genome of the fungus Escovopsis weberi, a specialized disease agent of ant agriculture.</title>
        <authorList>
            <person name="de Man T.J."/>
            <person name="Stajich J.E."/>
            <person name="Kubicek C.P."/>
            <person name="Chenthamara K."/>
            <person name="Atanasova L."/>
            <person name="Druzhinina I.S."/>
            <person name="Birnbaum S."/>
            <person name="Barribeau S.M."/>
            <person name="Teiling C."/>
            <person name="Suen G."/>
            <person name="Currie C."/>
            <person name="Gerardo N.M."/>
        </authorList>
    </citation>
    <scope>NUCLEOTIDE SEQUENCE [LARGE SCALE GENOMIC DNA]</scope>
</reference>
<dbReference type="OrthoDB" id="408702at2759"/>
<dbReference type="EMBL" id="LGSR01000006">
    <property type="protein sequence ID" value="KOS21968.1"/>
    <property type="molecule type" value="Genomic_DNA"/>
</dbReference>
<dbReference type="Pfam" id="PF00383">
    <property type="entry name" value="dCMP_cyt_deam_1"/>
    <property type="match status" value="1"/>
</dbReference>
<dbReference type="CDD" id="cd01285">
    <property type="entry name" value="nucleoside_deaminase"/>
    <property type="match status" value="1"/>
</dbReference>
<dbReference type="AlphaFoldDB" id="A0A0M8MZH4"/>
<evidence type="ECO:0000313" key="2">
    <source>
        <dbReference type="EMBL" id="KOS21968.1"/>
    </source>
</evidence>
<dbReference type="STRING" id="150374.A0A0M8MZH4"/>
<protein>
    <submittedName>
        <fullName evidence="2">tRNA-specific adenosine deaminase</fullName>
    </submittedName>
</protein>
<comment type="caution">
    <text evidence="2">The sequence shown here is derived from an EMBL/GenBank/DDBJ whole genome shotgun (WGS) entry which is preliminary data.</text>
</comment>
<dbReference type="Proteomes" id="UP000053831">
    <property type="component" value="Unassembled WGS sequence"/>
</dbReference>
<accession>A0A0M8MZH4</accession>
<dbReference type="PANTHER" id="PTHR11079">
    <property type="entry name" value="CYTOSINE DEAMINASE FAMILY MEMBER"/>
    <property type="match status" value="1"/>
</dbReference>
<proteinExistence type="predicted"/>
<dbReference type="PANTHER" id="PTHR11079:SF179">
    <property type="entry name" value="TRNA(ADENINE(34)) DEAMINASE, CHLOROPLASTIC"/>
    <property type="match status" value="1"/>
</dbReference>
<sequence>MVRLTDDEALRLAIALAREALEAGDPPFGAVLVDREGQLLRGERNRAESGEDGDYVPDALLHAEMNLATWATYNLDPRERTGCVLFCSGEPCAMCAVAWAIVGLGGVVFASSTAQYLRWKNEYQGKDCGFVSPLGMQEVAPHIPARGPLAGWD</sequence>
<feature type="domain" description="CMP/dCMP-type deaminase" evidence="1">
    <location>
        <begin position="4"/>
        <end position="130"/>
    </location>
</feature>
<dbReference type="Gene3D" id="3.40.140.10">
    <property type="entry name" value="Cytidine Deaminase, domain 2"/>
    <property type="match status" value="1"/>
</dbReference>
<evidence type="ECO:0000313" key="3">
    <source>
        <dbReference type="Proteomes" id="UP000053831"/>
    </source>
</evidence>
<name>A0A0M8MZH4_ESCWE</name>
<dbReference type="GO" id="GO:0003824">
    <property type="term" value="F:catalytic activity"/>
    <property type="evidence" value="ECO:0007669"/>
    <property type="project" value="InterPro"/>
</dbReference>
<dbReference type="InterPro" id="IPR016193">
    <property type="entry name" value="Cytidine_deaminase-like"/>
</dbReference>
<dbReference type="PROSITE" id="PS51747">
    <property type="entry name" value="CYT_DCMP_DEAMINASES_2"/>
    <property type="match status" value="1"/>
</dbReference>
<dbReference type="SUPFAM" id="SSF53927">
    <property type="entry name" value="Cytidine deaminase-like"/>
    <property type="match status" value="1"/>
</dbReference>
<dbReference type="GO" id="GO:0006139">
    <property type="term" value="P:nucleobase-containing compound metabolic process"/>
    <property type="evidence" value="ECO:0007669"/>
    <property type="project" value="UniProtKB-ARBA"/>
</dbReference>
<evidence type="ECO:0000259" key="1">
    <source>
        <dbReference type="PROSITE" id="PS51747"/>
    </source>
</evidence>
<dbReference type="InterPro" id="IPR002125">
    <property type="entry name" value="CMP_dCMP_dom"/>
</dbReference>
<keyword evidence="3" id="KW-1185">Reference proteome</keyword>
<organism evidence="2 3">
    <name type="scientific">Escovopsis weberi</name>
    <dbReference type="NCBI Taxonomy" id="150374"/>
    <lineage>
        <taxon>Eukaryota</taxon>
        <taxon>Fungi</taxon>
        <taxon>Dikarya</taxon>
        <taxon>Ascomycota</taxon>
        <taxon>Pezizomycotina</taxon>
        <taxon>Sordariomycetes</taxon>
        <taxon>Hypocreomycetidae</taxon>
        <taxon>Hypocreales</taxon>
        <taxon>Hypocreaceae</taxon>
        <taxon>Escovopsis</taxon>
    </lineage>
</organism>
<gene>
    <name evidence="2" type="ORF">ESCO_002304</name>
</gene>